<keyword evidence="2" id="KW-1185">Reference proteome</keyword>
<accession>A0A8X7UHP2</accession>
<dbReference type="Proteomes" id="UP000886595">
    <property type="component" value="Unassembled WGS sequence"/>
</dbReference>
<dbReference type="AlphaFoldDB" id="A0A8X7UHP2"/>
<evidence type="ECO:0000313" key="2">
    <source>
        <dbReference type="Proteomes" id="UP000886595"/>
    </source>
</evidence>
<proteinExistence type="predicted"/>
<gene>
    <name evidence="1" type="ORF">Bca52824_061449</name>
</gene>
<name>A0A8X7UHP2_BRACI</name>
<dbReference type="EMBL" id="JAAMPC010000012">
    <property type="protein sequence ID" value="KAG2278894.1"/>
    <property type="molecule type" value="Genomic_DNA"/>
</dbReference>
<protein>
    <submittedName>
        <fullName evidence="1">Uncharacterized protein</fullName>
    </submittedName>
</protein>
<sequence>MLCVPFERLIRDAIAMKRHGEWRVSSLLSPILATRHLKPRNPNLRKPASVCFSNFGSSIASHLALATSSSSFNKHLFAHGLTRSAGRNLGRIRAYARDEEDEKRPTATWHYQLFSSLVDDDNDDT</sequence>
<organism evidence="1 2">
    <name type="scientific">Brassica carinata</name>
    <name type="common">Ethiopian mustard</name>
    <name type="synonym">Abyssinian cabbage</name>
    <dbReference type="NCBI Taxonomy" id="52824"/>
    <lineage>
        <taxon>Eukaryota</taxon>
        <taxon>Viridiplantae</taxon>
        <taxon>Streptophyta</taxon>
        <taxon>Embryophyta</taxon>
        <taxon>Tracheophyta</taxon>
        <taxon>Spermatophyta</taxon>
        <taxon>Magnoliopsida</taxon>
        <taxon>eudicotyledons</taxon>
        <taxon>Gunneridae</taxon>
        <taxon>Pentapetalae</taxon>
        <taxon>rosids</taxon>
        <taxon>malvids</taxon>
        <taxon>Brassicales</taxon>
        <taxon>Brassicaceae</taxon>
        <taxon>Brassiceae</taxon>
        <taxon>Brassica</taxon>
    </lineage>
</organism>
<comment type="caution">
    <text evidence="1">The sequence shown here is derived from an EMBL/GenBank/DDBJ whole genome shotgun (WGS) entry which is preliminary data.</text>
</comment>
<reference evidence="1 2" key="1">
    <citation type="submission" date="2020-02" db="EMBL/GenBank/DDBJ databases">
        <authorList>
            <person name="Ma Q."/>
            <person name="Huang Y."/>
            <person name="Song X."/>
            <person name="Pei D."/>
        </authorList>
    </citation>
    <scope>NUCLEOTIDE SEQUENCE [LARGE SCALE GENOMIC DNA]</scope>
    <source>
        <strain evidence="1">Sxm20200214</strain>
        <tissue evidence="1">Leaf</tissue>
    </source>
</reference>
<evidence type="ECO:0000313" key="1">
    <source>
        <dbReference type="EMBL" id="KAG2278894.1"/>
    </source>
</evidence>